<protein>
    <recommendedName>
        <fullName evidence="3">Amphi-Trp domain-containing protein</fullName>
    </recommendedName>
</protein>
<evidence type="ECO:0000313" key="1">
    <source>
        <dbReference type="EMBL" id="SDJ42012.1"/>
    </source>
</evidence>
<accession>A0A1G8TKA7</accession>
<dbReference type="EMBL" id="FNFE01000001">
    <property type="protein sequence ID" value="SDJ42012.1"/>
    <property type="molecule type" value="Genomic_DNA"/>
</dbReference>
<keyword evidence="2" id="KW-1185">Reference proteome</keyword>
<reference evidence="2" key="1">
    <citation type="submission" date="2016-10" db="EMBL/GenBank/DDBJ databases">
        <authorList>
            <person name="Varghese N."/>
            <person name="Submissions S."/>
        </authorList>
    </citation>
    <scope>NUCLEOTIDE SEQUENCE [LARGE SCALE GENOMIC DNA]</scope>
    <source>
        <strain evidence="2">B4,CECT 8067,JCM 17497</strain>
    </source>
</reference>
<gene>
    <name evidence="1" type="ORF">SAMN04515672_0504</name>
</gene>
<dbReference type="Proteomes" id="UP000198882">
    <property type="component" value="Unassembled WGS sequence"/>
</dbReference>
<dbReference type="AlphaFoldDB" id="A0A1G8TKA7"/>
<evidence type="ECO:0000313" key="2">
    <source>
        <dbReference type="Proteomes" id="UP000198882"/>
    </source>
</evidence>
<dbReference type="RefSeq" id="WP_090303035.1">
    <property type="nucleotide sequence ID" value="NZ_FNFE01000001.1"/>
</dbReference>
<organism evidence="1 2">
    <name type="scientific">Natronorubrum texcoconense</name>
    <dbReference type="NCBI Taxonomy" id="1095776"/>
    <lineage>
        <taxon>Archaea</taxon>
        <taxon>Methanobacteriati</taxon>
        <taxon>Methanobacteriota</taxon>
        <taxon>Stenosarchaea group</taxon>
        <taxon>Halobacteria</taxon>
        <taxon>Halobacteriales</taxon>
        <taxon>Natrialbaceae</taxon>
        <taxon>Natronorubrum</taxon>
    </lineage>
</organism>
<dbReference type="OrthoDB" id="261339at2157"/>
<proteinExistence type="predicted"/>
<name>A0A1G8TKA7_9EURY</name>
<sequence>MNRTPPSDATDFEHELTDLIATAFGRGAEVEGVWDVSLPVSDAPQWSVTIEQYETDEEPSYHPKFLEE</sequence>
<evidence type="ECO:0008006" key="3">
    <source>
        <dbReference type="Google" id="ProtNLM"/>
    </source>
</evidence>